<dbReference type="AlphaFoldDB" id="A0A8T5UY31"/>
<keyword evidence="3" id="KW-1185">Reference proteome</keyword>
<proteinExistence type="predicted"/>
<dbReference type="EMBL" id="JAIOUQ010000001">
    <property type="protein sequence ID" value="MBZ2164471.1"/>
    <property type="molecule type" value="Genomic_DNA"/>
</dbReference>
<keyword evidence="1" id="KW-1133">Transmembrane helix</keyword>
<sequence>MSKNIIILMKVLQIMEKISEGNNIIFYNKSVFDCYNKLKDDYICIYFNEPTPVKVRLIKIINELSDENKLSLNRLTIDELKEILVKELEYERLVITFNHFERLTKRTVQVYQYLNTLKNIQFICSFSQDFKPEIYPFFKRFELVNQKEYEEKGVKNEINVTYALYIILSIYCFFIYLKSVLSIYSIFTVIGGVWIALIIFRTLVFIGGRL</sequence>
<comment type="caution">
    <text evidence="2">The sequence shown here is derived from an EMBL/GenBank/DDBJ whole genome shotgun (WGS) entry which is preliminary data.</text>
</comment>
<keyword evidence="1" id="KW-0812">Transmembrane</keyword>
<evidence type="ECO:0000256" key="1">
    <source>
        <dbReference type="SAM" id="Phobius"/>
    </source>
</evidence>
<protein>
    <submittedName>
        <fullName evidence="2">Uncharacterized protein</fullName>
    </submittedName>
</protein>
<gene>
    <name evidence="2" type="ORF">K8N75_00170</name>
</gene>
<name>A0A8T5UY31_9EURY</name>
<organism evidence="2 3">
    <name type="scientific">Methanobacterium spitsbergense</name>
    <dbReference type="NCBI Taxonomy" id="2874285"/>
    <lineage>
        <taxon>Archaea</taxon>
        <taxon>Methanobacteriati</taxon>
        <taxon>Methanobacteriota</taxon>
        <taxon>Methanomada group</taxon>
        <taxon>Methanobacteria</taxon>
        <taxon>Methanobacteriales</taxon>
        <taxon>Methanobacteriaceae</taxon>
        <taxon>Methanobacterium</taxon>
    </lineage>
</organism>
<accession>A0A8T5UY31</accession>
<evidence type="ECO:0000313" key="3">
    <source>
        <dbReference type="Proteomes" id="UP000825933"/>
    </source>
</evidence>
<feature type="transmembrane region" description="Helical" evidence="1">
    <location>
        <begin position="160"/>
        <end position="177"/>
    </location>
</feature>
<dbReference type="Proteomes" id="UP000825933">
    <property type="component" value="Unassembled WGS sequence"/>
</dbReference>
<reference evidence="3" key="1">
    <citation type="journal article" date="2022" name="Microbiol. Resour. Announc.">
        <title>Draft Genome Sequence of a Methanogenic Archaeon from West Spitsbergen Permafrost.</title>
        <authorList>
            <person name="Trubitsyn V."/>
            <person name="Rivkina E."/>
            <person name="Shcherbakova V."/>
        </authorList>
    </citation>
    <scope>NUCLEOTIDE SEQUENCE [LARGE SCALE GENOMIC DNA]</scope>
    <source>
        <strain evidence="3">VT</strain>
    </source>
</reference>
<feature type="transmembrane region" description="Helical" evidence="1">
    <location>
        <begin position="183"/>
        <end position="206"/>
    </location>
</feature>
<evidence type="ECO:0000313" key="2">
    <source>
        <dbReference type="EMBL" id="MBZ2164471.1"/>
    </source>
</evidence>
<keyword evidence="1" id="KW-0472">Membrane</keyword>